<dbReference type="RefSeq" id="WP_066179426.1">
    <property type="nucleotide sequence ID" value="NZ_LDIR01000003.1"/>
</dbReference>
<evidence type="ECO:0008006" key="3">
    <source>
        <dbReference type="Google" id="ProtNLM"/>
    </source>
</evidence>
<proteinExistence type="predicted"/>
<evidence type="ECO:0000313" key="2">
    <source>
        <dbReference type="Proteomes" id="UP000093159"/>
    </source>
</evidence>
<dbReference type="InterPro" id="IPR009061">
    <property type="entry name" value="DNA-bd_dom_put_sf"/>
</dbReference>
<dbReference type="SUPFAM" id="SSF46955">
    <property type="entry name" value="Putative DNA-binding domain"/>
    <property type="match status" value="1"/>
</dbReference>
<dbReference type="GeneID" id="60357683"/>
<sequence length="87" mass="10051">MSKSEIMINQNEDIQLYIQEIDKLGFDKSMFLNSSDVAKVIGVSESTLDNWRKQAIGIDYIIVGQRRYKYLKTKVAEYLARSNVKTV</sequence>
<gene>
    <name evidence="1" type="ORF">AAX28_01630</name>
</gene>
<dbReference type="Proteomes" id="UP000093159">
    <property type="component" value="Unassembled WGS sequence"/>
</dbReference>
<keyword evidence="2" id="KW-1185">Reference proteome</keyword>
<dbReference type="EMBL" id="LDIR01000003">
    <property type="protein sequence ID" value="OCL90811.1"/>
    <property type="molecule type" value="Genomic_DNA"/>
</dbReference>
<name>A0ABX2YCD5_9BACT</name>
<comment type="caution">
    <text evidence="1">The sequence shown here is derived from an EMBL/GenBank/DDBJ whole genome shotgun (WGS) entry which is preliminary data.</text>
</comment>
<protein>
    <recommendedName>
        <fullName evidence="3">Helix-turn-helix domain-containing protein</fullName>
    </recommendedName>
</protein>
<evidence type="ECO:0000313" key="1">
    <source>
        <dbReference type="EMBL" id="OCL90811.1"/>
    </source>
</evidence>
<accession>A0ABX2YCD5</accession>
<organism evidence="1 2">
    <name type="scientific">Arcobacter porcinus</name>
    <dbReference type="NCBI Taxonomy" id="1935204"/>
    <lineage>
        <taxon>Bacteria</taxon>
        <taxon>Pseudomonadati</taxon>
        <taxon>Campylobacterota</taxon>
        <taxon>Epsilonproteobacteria</taxon>
        <taxon>Campylobacterales</taxon>
        <taxon>Arcobacteraceae</taxon>
        <taxon>Arcobacter</taxon>
    </lineage>
</organism>
<reference evidence="1 2" key="1">
    <citation type="submission" date="2015-05" db="EMBL/GenBank/DDBJ databases">
        <authorList>
            <person name="Rovetto F."/>
            <person name="Cocolin L."/>
            <person name="Illeghems K."/>
            <person name="Van Nieuwerburgh F."/>
            <person name="Houf K."/>
        </authorList>
    </citation>
    <scope>NUCLEOTIDE SEQUENCE [LARGE SCALE GENOMIC DNA]</scope>
    <source>
        <strain evidence="1 2">117434</strain>
    </source>
</reference>